<dbReference type="InterPro" id="IPR039182">
    <property type="entry name" value="Pop1"/>
</dbReference>
<dbReference type="Pfam" id="PF22770">
    <property type="entry name" value="POP1_C"/>
    <property type="match status" value="1"/>
</dbReference>
<reference evidence="5" key="1">
    <citation type="submission" date="2022-11" db="UniProtKB">
        <authorList>
            <consortium name="WormBaseParasite"/>
        </authorList>
    </citation>
    <scope>IDENTIFICATION</scope>
</reference>
<evidence type="ECO:0000313" key="4">
    <source>
        <dbReference type="Proteomes" id="UP000887566"/>
    </source>
</evidence>
<dbReference type="GO" id="GO:0000172">
    <property type="term" value="C:ribonuclease MRP complex"/>
    <property type="evidence" value="ECO:0007669"/>
    <property type="project" value="InterPro"/>
</dbReference>
<evidence type="ECO:0000259" key="2">
    <source>
        <dbReference type="Pfam" id="PF06978"/>
    </source>
</evidence>
<dbReference type="GO" id="GO:0001682">
    <property type="term" value="P:tRNA 5'-leader removal"/>
    <property type="evidence" value="ECO:0007669"/>
    <property type="project" value="InterPro"/>
</dbReference>
<dbReference type="GO" id="GO:0005655">
    <property type="term" value="C:nucleolar ribonuclease P complex"/>
    <property type="evidence" value="ECO:0007669"/>
    <property type="project" value="InterPro"/>
</dbReference>
<proteinExistence type="predicted"/>
<accession>A0A914XN08</accession>
<protein>
    <submittedName>
        <fullName evidence="5">Pop1 N-terminal domain-containing protein</fullName>
    </submittedName>
</protein>
<feature type="domain" description="POP1 C-terminal" evidence="3">
    <location>
        <begin position="558"/>
        <end position="753"/>
    </location>
</feature>
<name>A0A914XN08_9BILA</name>
<dbReference type="Proteomes" id="UP000887566">
    <property type="component" value="Unplaced"/>
</dbReference>
<dbReference type="InterPro" id="IPR009723">
    <property type="entry name" value="Pop1_N"/>
</dbReference>
<feature type="region of interest" description="Disordered" evidence="1">
    <location>
        <begin position="645"/>
        <end position="688"/>
    </location>
</feature>
<dbReference type="InterPro" id="IPR055079">
    <property type="entry name" value="POP1_C"/>
</dbReference>
<evidence type="ECO:0000256" key="1">
    <source>
        <dbReference type="SAM" id="MobiDB-lite"/>
    </source>
</evidence>
<dbReference type="AlphaFoldDB" id="A0A914XN08"/>
<feature type="region of interest" description="Disordered" evidence="1">
    <location>
        <begin position="274"/>
        <end position="297"/>
    </location>
</feature>
<dbReference type="PANTHER" id="PTHR22731:SF3">
    <property type="entry name" value="RIBONUCLEASES P_MRP PROTEIN SUBUNIT POP1"/>
    <property type="match status" value="1"/>
</dbReference>
<feature type="compositionally biased region" description="Basic residues" evidence="1">
    <location>
        <begin position="655"/>
        <end position="670"/>
    </location>
</feature>
<sequence>MATAKKQRLMSETPRELDLLEYVGERVTEIADLLQVVDNHDLPTGEVTQGPRTVLQRLPRHMRRRAMSYNVKRLPRSQRCFGISAIAKSTHRAKPPSRFHRRRASNLLNAYIRRQRRNAWLETHIWHAKRFLMRDIWGYRLAESSYQRGFRPAYRDSVRHCLVRDISYMRCLQLSGDERGLVDRLGHLCAKQLGPTIAFRAAQDGHVELSLILYRKDRYPMDCIGPVRLMWMPRHDSEDGDRTLWIWVHPSSAGQLLSELIDLFGLIKNDSRPLEQTTAGDNTKEAKPAEATSGAKKTRLSLDAHKVETMEGTTVEYSSGDRIKLTDLRDQLVRIRLSGRLSLCVLAQMLRLVDVRDAAARTASWMTESACATYADHHRRWQLVMSQQSPAELKDGVVTSLLIEDPRLSRPPKKGLCKEMDATRGVNEASGAIIPDGAIWSSTIRRQVLRDKMTESDLQKLRAESTVTLAVTSTKIPVLVVVRNGGAVADLNMGAGVDLIAPGGFGMPLWLAELIDGWTEPGESFYVLRDRAALKAISVWIEGKGAPVTDLVRTHRRALIAVSLNCAEGGCPGRRALICLPADDDRLTTQWTDEKRRIVECRDAPTTSATQELPVNKEQPTKRSDAFFEDFVSLDNEVEVSMQSLFPDKDAERTAHRKAQQKQRKQRRKDNSKSLRPTSPVAETTSPPADINVVDSCARPVIGFVVRGGFSFAVGRGRAVGYCSLAALERIVRGDVLFRNTTSKVYHSAKLSAMKLTVNI</sequence>
<dbReference type="Pfam" id="PF06978">
    <property type="entry name" value="POP1_N"/>
    <property type="match status" value="2"/>
</dbReference>
<keyword evidence="4" id="KW-1185">Reference proteome</keyword>
<evidence type="ECO:0000313" key="5">
    <source>
        <dbReference type="WBParaSite" id="PSAMB.scaffold892size39221.g9431.t1"/>
    </source>
</evidence>
<feature type="compositionally biased region" description="Polar residues" evidence="1">
    <location>
        <begin position="674"/>
        <end position="687"/>
    </location>
</feature>
<evidence type="ECO:0000259" key="3">
    <source>
        <dbReference type="Pfam" id="PF22770"/>
    </source>
</evidence>
<feature type="domain" description="Pop1 N-terminal" evidence="2">
    <location>
        <begin position="52"/>
        <end position="89"/>
    </location>
</feature>
<feature type="domain" description="Pop1 N-terminal" evidence="2">
    <location>
        <begin position="110"/>
        <end position="176"/>
    </location>
</feature>
<organism evidence="4 5">
    <name type="scientific">Plectus sambesii</name>
    <dbReference type="NCBI Taxonomy" id="2011161"/>
    <lineage>
        <taxon>Eukaryota</taxon>
        <taxon>Metazoa</taxon>
        <taxon>Ecdysozoa</taxon>
        <taxon>Nematoda</taxon>
        <taxon>Chromadorea</taxon>
        <taxon>Plectida</taxon>
        <taxon>Plectina</taxon>
        <taxon>Plectoidea</taxon>
        <taxon>Plectidae</taxon>
        <taxon>Plectus</taxon>
    </lineage>
</organism>
<dbReference type="PANTHER" id="PTHR22731">
    <property type="entry name" value="RIBONUCLEASES P/MRP PROTEIN SUBUNIT POP1"/>
    <property type="match status" value="1"/>
</dbReference>
<dbReference type="WBParaSite" id="PSAMB.scaffold892size39221.g9431.t1">
    <property type="protein sequence ID" value="PSAMB.scaffold892size39221.g9431.t1"/>
    <property type="gene ID" value="PSAMB.scaffold892size39221.g9431"/>
</dbReference>